<evidence type="ECO:0000256" key="4">
    <source>
        <dbReference type="ARBA" id="ARBA00022989"/>
    </source>
</evidence>
<keyword evidence="3 6" id="KW-0812">Transmembrane</keyword>
<evidence type="ECO:0000256" key="2">
    <source>
        <dbReference type="ARBA" id="ARBA00022519"/>
    </source>
</evidence>
<dbReference type="PANTHER" id="PTHR23546:SF1">
    <property type="entry name" value="MEMBRANE PROTEIN"/>
    <property type="match status" value="1"/>
</dbReference>
<keyword evidence="4 6" id="KW-1133">Transmembrane helix</keyword>
<proteinExistence type="predicted"/>
<protein>
    <submittedName>
        <fullName evidence="7">Transposon function, ShiF, putative</fullName>
    </submittedName>
</protein>
<keyword evidence="2" id="KW-1003">Cell membrane</keyword>
<keyword evidence="2" id="KW-0997">Cell inner membrane</keyword>
<dbReference type="InterPro" id="IPR036259">
    <property type="entry name" value="MFS_trans_sf"/>
</dbReference>
<dbReference type="InterPro" id="IPR011701">
    <property type="entry name" value="MFS"/>
</dbReference>
<feature type="transmembrane region" description="Helical" evidence="6">
    <location>
        <begin position="460"/>
        <end position="482"/>
    </location>
</feature>
<gene>
    <name evidence="7" type="ORF">NCTC10060_03627</name>
</gene>
<feature type="transmembrane region" description="Helical" evidence="6">
    <location>
        <begin position="169"/>
        <end position="192"/>
    </location>
</feature>
<dbReference type="Gene3D" id="1.20.1250.20">
    <property type="entry name" value="MFS general substrate transporter like domains"/>
    <property type="match status" value="1"/>
</dbReference>
<feature type="transmembrane region" description="Helical" evidence="6">
    <location>
        <begin position="435"/>
        <end position="454"/>
    </location>
</feature>
<accession>A0A379U3V6</accession>
<dbReference type="Proteomes" id="UP000254633">
    <property type="component" value="Unassembled WGS sequence"/>
</dbReference>
<evidence type="ECO:0000256" key="3">
    <source>
        <dbReference type="ARBA" id="ARBA00022692"/>
    </source>
</evidence>
<feature type="transmembrane region" description="Helical" evidence="6">
    <location>
        <begin position="332"/>
        <end position="349"/>
    </location>
</feature>
<evidence type="ECO:0000256" key="1">
    <source>
        <dbReference type="ARBA" id="ARBA00004429"/>
    </source>
</evidence>
<name>A0A379U3V6_SALDZ</name>
<feature type="transmembrane region" description="Helical" evidence="6">
    <location>
        <begin position="198"/>
        <end position="219"/>
    </location>
</feature>
<organism evidence="7 8">
    <name type="scientific">Salmonella diarizonae</name>
    <dbReference type="NCBI Taxonomy" id="59204"/>
    <lineage>
        <taxon>Bacteria</taxon>
        <taxon>Pseudomonadati</taxon>
        <taxon>Pseudomonadota</taxon>
        <taxon>Gammaproteobacteria</taxon>
        <taxon>Enterobacterales</taxon>
        <taxon>Enterobacteriaceae</taxon>
        <taxon>Salmonella</taxon>
    </lineage>
</organism>
<evidence type="ECO:0000313" key="7">
    <source>
        <dbReference type="EMBL" id="SUG56449.1"/>
    </source>
</evidence>
<feature type="transmembrane region" description="Helical" evidence="6">
    <location>
        <begin position="231"/>
        <end position="255"/>
    </location>
</feature>
<comment type="subcellular location">
    <subcellularLocation>
        <location evidence="1">Cell inner membrane</location>
        <topology evidence="1">Multi-pass membrane protein</topology>
    </subcellularLocation>
</comment>
<keyword evidence="5 6" id="KW-0472">Membrane</keyword>
<feature type="transmembrane region" description="Helical" evidence="6">
    <location>
        <begin position="301"/>
        <end position="326"/>
    </location>
</feature>
<evidence type="ECO:0000256" key="6">
    <source>
        <dbReference type="SAM" id="Phobius"/>
    </source>
</evidence>
<dbReference type="PANTHER" id="PTHR23546">
    <property type="entry name" value="TRANSPORT PROTEIN"/>
    <property type="match status" value="1"/>
</dbReference>
<dbReference type="AlphaFoldDB" id="A0A379U3V6"/>
<feature type="transmembrane region" description="Helical" evidence="6">
    <location>
        <begin position="520"/>
        <end position="542"/>
    </location>
</feature>
<feature type="transmembrane region" description="Helical" evidence="6">
    <location>
        <begin position="409"/>
        <end position="428"/>
    </location>
</feature>
<evidence type="ECO:0000313" key="8">
    <source>
        <dbReference type="Proteomes" id="UP000254633"/>
    </source>
</evidence>
<dbReference type="GO" id="GO:0005886">
    <property type="term" value="C:plasma membrane"/>
    <property type="evidence" value="ECO:0007669"/>
    <property type="project" value="UniProtKB-SubCell"/>
</dbReference>
<evidence type="ECO:0000256" key="5">
    <source>
        <dbReference type="ARBA" id="ARBA00023136"/>
    </source>
</evidence>
<feature type="transmembrane region" description="Helical" evidence="6">
    <location>
        <begin position="494"/>
        <end position="514"/>
    </location>
</feature>
<dbReference type="SUPFAM" id="SSF103473">
    <property type="entry name" value="MFS general substrate transporter"/>
    <property type="match status" value="1"/>
</dbReference>
<sequence length="553" mass="59278">MEGFATGRGQQELVLELINNKPGEGGEIDGLTTGRCDQTSRKLKTVMLGWGEISHSEMECLLFAQRDDQFGWLVFSLPPVFGFTNQGIQETLRSYIQGRRFSWQSHNQIDPTRYDNANFADNVSHYQWQLLESVELILQINTINIRNCNIVTSVEIAETPQKPLSCWPLAFSVGLLGVGQNGLLVAIPVLVIQTSLSLSIWAALLMFGSMLFLPSSPWWGKQITRVGSKPVVLWALGGYSASFTLLGLGCVLMATDAVTTAVGLGILIIARIVYGLTVSAMVPACQVWALQRAGKENRMTALATISSGLSCGRLFGPLCAAAMLAIHPLAPIGLLMAAPLLALLMLLRLPGMPPQPAAERKSARLRLNCLPYLLCALLLAAAVSMMQLGLSPALTRQFATDTAAISHQIAWLLGLAAVAALIAQFGVLRPQRLTPMALLLSAGALMISGLAIMIAEQLWLFYLGCAALSFGAALATPAYQLLLNDKLTDGAGAGWIATSHTLGYGLCALLVPLVSKTGTAAALIMAALFVAVLFTVVSGFIWRSRYRSQHSAI</sequence>
<dbReference type="EMBL" id="UGXH01000003">
    <property type="protein sequence ID" value="SUG56449.1"/>
    <property type="molecule type" value="Genomic_DNA"/>
</dbReference>
<feature type="transmembrane region" description="Helical" evidence="6">
    <location>
        <begin position="370"/>
        <end position="389"/>
    </location>
</feature>
<feature type="transmembrane region" description="Helical" evidence="6">
    <location>
        <begin position="261"/>
        <end position="289"/>
    </location>
</feature>
<dbReference type="GO" id="GO:0022857">
    <property type="term" value="F:transmembrane transporter activity"/>
    <property type="evidence" value="ECO:0007669"/>
    <property type="project" value="InterPro"/>
</dbReference>
<dbReference type="Pfam" id="PF07690">
    <property type="entry name" value="MFS_1"/>
    <property type="match status" value="1"/>
</dbReference>
<reference evidence="7 8" key="1">
    <citation type="submission" date="2018-06" db="EMBL/GenBank/DDBJ databases">
        <authorList>
            <consortium name="Pathogen Informatics"/>
            <person name="Doyle S."/>
        </authorList>
    </citation>
    <scope>NUCLEOTIDE SEQUENCE [LARGE SCALE GENOMIC DNA]</scope>
    <source>
        <strain evidence="7 8">NCTC10060</strain>
    </source>
</reference>